<dbReference type="GO" id="GO:0004222">
    <property type="term" value="F:metalloendopeptidase activity"/>
    <property type="evidence" value="ECO:0007669"/>
    <property type="project" value="UniProtKB-UniRule"/>
</dbReference>
<keyword evidence="7 11" id="KW-0862">Zinc</keyword>
<keyword evidence="2 11" id="KW-1003">Cell membrane</keyword>
<evidence type="ECO:0000256" key="8">
    <source>
        <dbReference type="ARBA" id="ARBA00022989"/>
    </source>
</evidence>
<feature type="binding site" evidence="11">
    <location>
        <position position="168"/>
    </location>
    <ligand>
        <name>Zn(2+)</name>
        <dbReference type="ChEBI" id="CHEBI:29105"/>
        <note>catalytic</note>
    </ligand>
</feature>
<keyword evidence="10 11" id="KW-0472">Membrane</keyword>
<name>A0A177HR10_9ACTN</name>
<feature type="transmembrane region" description="Helical" evidence="11">
    <location>
        <begin position="208"/>
        <end position="229"/>
    </location>
</feature>
<evidence type="ECO:0000259" key="12">
    <source>
        <dbReference type="Pfam" id="PF01435"/>
    </source>
</evidence>
<keyword evidence="8 11" id="KW-1133">Transmembrane helix</keyword>
<accession>A0A177HR10</accession>
<comment type="similarity">
    <text evidence="1 11">Belongs to the peptidase M48B family.</text>
</comment>
<evidence type="ECO:0000256" key="3">
    <source>
        <dbReference type="ARBA" id="ARBA00022670"/>
    </source>
</evidence>
<dbReference type="PANTHER" id="PTHR43221:SF2">
    <property type="entry name" value="PROTEASE HTPX HOMOLOG"/>
    <property type="match status" value="1"/>
</dbReference>
<keyword evidence="14" id="KW-1185">Reference proteome</keyword>
<dbReference type="EC" id="3.4.24.-" evidence="11"/>
<proteinExistence type="inferred from homology"/>
<keyword evidence="9 11" id="KW-0482">Metalloprotease</keyword>
<dbReference type="InterPro" id="IPR001915">
    <property type="entry name" value="Peptidase_M48"/>
</dbReference>
<dbReference type="AlphaFoldDB" id="A0A177HR10"/>
<comment type="cofactor">
    <cofactor evidence="11">
        <name>Zn(2+)</name>
        <dbReference type="ChEBI" id="CHEBI:29105"/>
    </cofactor>
    <text evidence="11">Binds 1 zinc ion per subunit.</text>
</comment>
<feature type="transmembrane region" description="Helical" evidence="11">
    <location>
        <begin position="35"/>
        <end position="58"/>
    </location>
</feature>
<evidence type="ECO:0000256" key="2">
    <source>
        <dbReference type="ARBA" id="ARBA00022475"/>
    </source>
</evidence>
<protein>
    <recommendedName>
        <fullName evidence="11">Protease HtpX homolog</fullName>
        <ecNumber evidence="11">3.4.24.-</ecNumber>
    </recommendedName>
</protein>
<dbReference type="InterPro" id="IPR050083">
    <property type="entry name" value="HtpX_protease"/>
</dbReference>
<feature type="transmembrane region" description="Helical" evidence="11">
    <location>
        <begin position="64"/>
        <end position="81"/>
    </location>
</feature>
<evidence type="ECO:0000256" key="7">
    <source>
        <dbReference type="ARBA" id="ARBA00022833"/>
    </source>
</evidence>
<reference evidence="13 14" key="1">
    <citation type="submission" date="2015-12" db="EMBL/GenBank/DDBJ databases">
        <title>Genome sequence of Streptomyces sp. G25.</title>
        <authorList>
            <person name="Poehlein A."/>
            <person name="Roettig A."/>
            <person name="Hiessl S."/>
            <person name="Hauschild P."/>
            <person name="Schauer J."/>
            <person name="Madkour M.H."/>
            <person name="Al-Ansari A.M."/>
            <person name="Almakishah N.H."/>
            <person name="Steinbuechel A."/>
            <person name="Daniel R."/>
        </authorList>
    </citation>
    <scope>NUCLEOTIDE SEQUENCE [LARGE SCALE GENOMIC DNA]</scope>
    <source>
        <strain evidence="14">G25(2015)</strain>
    </source>
</reference>
<feature type="active site" evidence="11">
    <location>
        <position position="165"/>
    </location>
</feature>
<dbReference type="Pfam" id="PF01435">
    <property type="entry name" value="Peptidase_M48"/>
    <property type="match status" value="1"/>
</dbReference>
<evidence type="ECO:0000313" key="14">
    <source>
        <dbReference type="Proteomes" id="UP000077381"/>
    </source>
</evidence>
<evidence type="ECO:0000256" key="1">
    <source>
        <dbReference type="ARBA" id="ARBA00009779"/>
    </source>
</evidence>
<keyword evidence="6 11" id="KW-0378">Hydrolase</keyword>
<dbReference type="HAMAP" id="MF_00188">
    <property type="entry name" value="Pept_M48_protease_HtpX"/>
    <property type="match status" value="1"/>
</dbReference>
<evidence type="ECO:0000256" key="4">
    <source>
        <dbReference type="ARBA" id="ARBA00022692"/>
    </source>
</evidence>
<dbReference type="NCBIfam" id="NF002669">
    <property type="entry name" value="PRK02391.1"/>
    <property type="match status" value="1"/>
</dbReference>
<comment type="subcellular location">
    <subcellularLocation>
        <location evidence="11">Cell membrane</location>
        <topology evidence="11">Multi-pass membrane protein</topology>
    </subcellularLocation>
</comment>
<dbReference type="Proteomes" id="UP000077381">
    <property type="component" value="Unassembled WGS sequence"/>
</dbReference>
<evidence type="ECO:0000256" key="10">
    <source>
        <dbReference type="ARBA" id="ARBA00023136"/>
    </source>
</evidence>
<feature type="transmembrane region" description="Helical" evidence="11">
    <location>
        <begin position="174"/>
        <end position="196"/>
    </location>
</feature>
<keyword evidence="3 11" id="KW-0645">Protease</keyword>
<dbReference type="STRING" id="1716141.STSP_39540"/>
<dbReference type="GO" id="GO:0005886">
    <property type="term" value="C:plasma membrane"/>
    <property type="evidence" value="ECO:0007669"/>
    <property type="project" value="UniProtKB-SubCell"/>
</dbReference>
<dbReference type="Gene3D" id="3.30.2010.10">
    <property type="entry name" value="Metalloproteases ('zincins'), catalytic domain"/>
    <property type="match status" value="1"/>
</dbReference>
<sequence length="322" mass="35496">MMEWTPRGRRDPAAVSRGDWGDDDMRSRFQPDRQLTARMGLTLFLLGLLYVAFVAALIVLLKSWVLVVVIAAAMLGAQYWYSDRIAMYAMRGRLVSREEQPQLHGIVDRLCATADMPKPRLAVSDMELPNAFATGRNADHAVLCVTTGLQRRLEPEELEGVLAHELSHVAHRDVAVITIASFLGVIAGLIVRFAFYSQMFGRRDQNTAVVFLGVMGVSALVYALSFVLIRALSRYRELAADRAAALLTGRPSALASALTRLESDIARIPTKDLRTAQAFNAFYFIPALGAGAWVGRVFSTHPTLEQRLDQLAKISAQLGRPA</sequence>
<dbReference type="GO" id="GO:0006508">
    <property type="term" value="P:proteolysis"/>
    <property type="evidence" value="ECO:0007669"/>
    <property type="project" value="UniProtKB-KW"/>
</dbReference>
<evidence type="ECO:0000256" key="5">
    <source>
        <dbReference type="ARBA" id="ARBA00022723"/>
    </source>
</evidence>
<dbReference type="InterPro" id="IPR022919">
    <property type="entry name" value="Pept_M48_protease_HtpX"/>
</dbReference>
<organism evidence="13 14">
    <name type="scientific">Streptomyces jeddahensis</name>
    <dbReference type="NCBI Taxonomy" id="1716141"/>
    <lineage>
        <taxon>Bacteria</taxon>
        <taxon>Bacillati</taxon>
        <taxon>Actinomycetota</taxon>
        <taxon>Actinomycetes</taxon>
        <taxon>Kitasatosporales</taxon>
        <taxon>Streptomycetaceae</taxon>
        <taxon>Streptomyces</taxon>
    </lineage>
</organism>
<comment type="caution">
    <text evidence="13">The sequence shown here is derived from an EMBL/GenBank/DDBJ whole genome shotgun (WGS) entry which is preliminary data.</text>
</comment>
<dbReference type="CDD" id="cd07327">
    <property type="entry name" value="M48B_HtpX_like"/>
    <property type="match status" value="1"/>
</dbReference>
<evidence type="ECO:0000313" key="13">
    <source>
        <dbReference type="EMBL" id="OAH12608.1"/>
    </source>
</evidence>
<feature type="domain" description="Peptidase M48" evidence="12">
    <location>
        <begin position="99"/>
        <end position="313"/>
    </location>
</feature>
<dbReference type="EMBL" id="LOHS01000088">
    <property type="protein sequence ID" value="OAH12608.1"/>
    <property type="molecule type" value="Genomic_DNA"/>
</dbReference>
<keyword evidence="4 11" id="KW-0812">Transmembrane</keyword>
<keyword evidence="5 11" id="KW-0479">Metal-binding</keyword>
<gene>
    <name evidence="11" type="primary">htpX</name>
    <name evidence="13" type="ORF">STSP_39540</name>
</gene>
<dbReference type="PATRIC" id="fig|1716141.3.peg.4160"/>
<evidence type="ECO:0000256" key="6">
    <source>
        <dbReference type="ARBA" id="ARBA00022801"/>
    </source>
</evidence>
<evidence type="ECO:0000256" key="11">
    <source>
        <dbReference type="HAMAP-Rule" id="MF_00188"/>
    </source>
</evidence>
<dbReference type="GO" id="GO:0008270">
    <property type="term" value="F:zinc ion binding"/>
    <property type="evidence" value="ECO:0007669"/>
    <property type="project" value="UniProtKB-UniRule"/>
</dbReference>
<evidence type="ECO:0000256" key="9">
    <source>
        <dbReference type="ARBA" id="ARBA00023049"/>
    </source>
</evidence>
<feature type="binding site" evidence="11">
    <location>
        <position position="164"/>
    </location>
    <ligand>
        <name>Zn(2+)</name>
        <dbReference type="ChEBI" id="CHEBI:29105"/>
        <note>catalytic</note>
    </ligand>
</feature>
<dbReference type="PANTHER" id="PTHR43221">
    <property type="entry name" value="PROTEASE HTPX"/>
    <property type="match status" value="1"/>
</dbReference>
<feature type="binding site" evidence="11">
    <location>
        <position position="237"/>
    </location>
    <ligand>
        <name>Zn(2+)</name>
        <dbReference type="ChEBI" id="CHEBI:29105"/>
        <note>catalytic</note>
    </ligand>
</feature>